<keyword evidence="4" id="KW-1133">Transmembrane helix</keyword>
<dbReference type="KEGG" id="rti:DC20_12570"/>
<dbReference type="GO" id="GO:0044877">
    <property type="term" value="F:protein-containing complex binding"/>
    <property type="evidence" value="ECO:0007669"/>
    <property type="project" value="TreeGrafter"/>
</dbReference>
<accession>A0A0P0CY74</accession>
<dbReference type="Pfam" id="PF00027">
    <property type="entry name" value="cNMP_binding"/>
    <property type="match status" value="1"/>
</dbReference>
<evidence type="ECO:0000256" key="7">
    <source>
        <dbReference type="ARBA" id="ARBA00023286"/>
    </source>
</evidence>
<dbReference type="PANTHER" id="PTHR45638">
    <property type="entry name" value="CYCLIC NUCLEOTIDE-GATED CATION CHANNEL SUBUNIT A"/>
    <property type="match status" value="1"/>
</dbReference>
<dbReference type="CDD" id="cd00038">
    <property type="entry name" value="CAP_ED"/>
    <property type="match status" value="1"/>
</dbReference>
<evidence type="ECO:0000256" key="8">
    <source>
        <dbReference type="ARBA" id="ARBA00023303"/>
    </source>
</evidence>
<dbReference type="InterPro" id="IPR018488">
    <property type="entry name" value="cNMP-bd_CS"/>
</dbReference>
<dbReference type="InterPro" id="IPR018490">
    <property type="entry name" value="cNMP-bd_dom_sf"/>
</dbReference>
<dbReference type="PATRIC" id="fig|512763.3.peg.2756"/>
<evidence type="ECO:0000256" key="4">
    <source>
        <dbReference type="ARBA" id="ARBA00022989"/>
    </source>
</evidence>
<dbReference type="PROSITE" id="PS50042">
    <property type="entry name" value="CNMP_BINDING_3"/>
    <property type="match status" value="1"/>
</dbReference>
<keyword evidence="5" id="KW-0406">Ion transport</keyword>
<evidence type="ECO:0000256" key="1">
    <source>
        <dbReference type="ARBA" id="ARBA00004141"/>
    </source>
</evidence>
<evidence type="ECO:0000256" key="2">
    <source>
        <dbReference type="ARBA" id="ARBA00022448"/>
    </source>
</evidence>
<dbReference type="InterPro" id="IPR000595">
    <property type="entry name" value="cNMP-bd_dom"/>
</dbReference>
<protein>
    <submittedName>
        <fullName evidence="10">Cyclic nucleotide-binding protein</fullName>
    </submittedName>
</protein>
<sequence length="148" mass="16828">MLLIEKVLTLNSSRIFHDTPETNLVELAGALEELYLTTGTQVFAKGDMGTSMYFIYKGKIRIHDEEHTFAILEENEILGELSILDAEPRSASATTVEETILLKLEQEPFYEIMISNAEVLKGILKTLCRRLRQMDIKLVEHRTAKTAE</sequence>
<dbReference type="InterPro" id="IPR014710">
    <property type="entry name" value="RmlC-like_jellyroll"/>
</dbReference>
<dbReference type="SMART" id="SM00100">
    <property type="entry name" value="cNMP"/>
    <property type="match status" value="1"/>
</dbReference>
<organism evidence="10 11">
    <name type="scientific">Rufibacter tibetensis</name>
    <dbReference type="NCBI Taxonomy" id="512763"/>
    <lineage>
        <taxon>Bacteria</taxon>
        <taxon>Pseudomonadati</taxon>
        <taxon>Bacteroidota</taxon>
        <taxon>Cytophagia</taxon>
        <taxon>Cytophagales</taxon>
        <taxon>Hymenobacteraceae</taxon>
        <taxon>Rufibacter</taxon>
    </lineage>
</organism>
<evidence type="ECO:0000256" key="6">
    <source>
        <dbReference type="ARBA" id="ARBA00023136"/>
    </source>
</evidence>
<dbReference type="STRING" id="512763.DC20_12570"/>
<keyword evidence="6" id="KW-0472">Membrane</keyword>
<keyword evidence="8" id="KW-0407">Ion channel</keyword>
<dbReference type="Proteomes" id="UP000061382">
    <property type="component" value="Chromosome"/>
</dbReference>
<dbReference type="AlphaFoldDB" id="A0A0P0CY74"/>
<dbReference type="EMBL" id="CP012643">
    <property type="protein sequence ID" value="ALI99654.1"/>
    <property type="molecule type" value="Genomic_DNA"/>
</dbReference>
<keyword evidence="7" id="KW-1071">Ligand-gated ion channel</keyword>
<keyword evidence="3" id="KW-0812">Transmembrane</keyword>
<evidence type="ECO:0000313" key="11">
    <source>
        <dbReference type="Proteomes" id="UP000061382"/>
    </source>
</evidence>
<comment type="subcellular location">
    <subcellularLocation>
        <location evidence="1">Membrane</location>
        <topology evidence="1">Multi-pass membrane protein</topology>
    </subcellularLocation>
</comment>
<evidence type="ECO:0000259" key="9">
    <source>
        <dbReference type="PROSITE" id="PS50042"/>
    </source>
</evidence>
<dbReference type="Gene3D" id="2.60.120.10">
    <property type="entry name" value="Jelly Rolls"/>
    <property type="match status" value="1"/>
</dbReference>
<dbReference type="InterPro" id="IPR050866">
    <property type="entry name" value="CNG_cation_channel"/>
</dbReference>
<dbReference type="PANTHER" id="PTHR45638:SF11">
    <property type="entry name" value="CYCLIC NUCLEOTIDE-GATED CATION CHANNEL SUBUNIT A"/>
    <property type="match status" value="1"/>
</dbReference>
<dbReference type="OrthoDB" id="9810708at2"/>
<dbReference type="RefSeq" id="WP_062544147.1">
    <property type="nucleotide sequence ID" value="NZ_CP012643.1"/>
</dbReference>
<evidence type="ECO:0000313" key="10">
    <source>
        <dbReference type="EMBL" id="ALI99654.1"/>
    </source>
</evidence>
<name>A0A0P0CY74_9BACT</name>
<keyword evidence="2" id="KW-0813">Transport</keyword>
<gene>
    <name evidence="10" type="ORF">DC20_12570</name>
</gene>
<proteinExistence type="predicted"/>
<reference evidence="10 11" key="1">
    <citation type="submission" date="2015-08" db="EMBL/GenBank/DDBJ databases">
        <title>Complete genome sequence of Rufibacter tibetensis strain 1351t, a radiation-resistant bacterium from tibet plateau.</title>
        <authorList>
            <person name="Dai J."/>
        </authorList>
    </citation>
    <scope>NUCLEOTIDE SEQUENCE [LARGE SCALE GENOMIC DNA]</scope>
    <source>
        <strain evidence="10 11">1351</strain>
    </source>
</reference>
<dbReference type="SUPFAM" id="SSF51206">
    <property type="entry name" value="cAMP-binding domain-like"/>
    <property type="match status" value="1"/>
</dbReference>
<dbReference type="PROSITE" id="PS00889">
    <property type="entry name" value="CNMP_BINDING_2"/>
    <property type="match status" value="1"/>
</dbReference>
<dbReference type="GO" id="GO:0016020">
    <property type="term" value="C:membrane"/>
    <property type="evidence" value="ECO:0007669"/>
    <property type="project" value="UniProtKB-SubCell"/>
</dbReference>
<feature type="domain" description="Cyclic nucleotide-binding" evidence="9">
    <location>
        <begin position="15"/>
        <end position="130"/>
    </location>
</feature>
<evidence type="ECO:0000256" key="5">
    <source>
        <dbReference type="ARBA" id="ARBA00023065"/>
    </source>
</evidence>
<keyword evidence="11" id="KW-1185">Reference proteome</keyword>
<evidence type="ECO:0000256" key="3">
    <source>
        <dbReference type="ARBA" id="ARBA00022692"/>
    </source>
</evidence>
<dbReference type="GO" id="GO:0005221">
    <property type="term" value="F:intracellularly cyclic nucleotide-activated monoatomic cation channel activity"/>
    <property type="evidence" value="ECO:0007669"/>
    <property type="project" value="InterPro"/>
</dbReference>